<keyword evidence="2" id="KW-0472">Membrane</keyword>
<comment type="caution">
    <text evidence="3">The sequence shown here is derived from an EMBL/GenBank/DDBJ whole genome shotgun (WGS) entry which is preliminary data.</text>
</comment>
<name>A0A0F9H948_9ZZZZ</name>
<keyword evidence="2" id="KW-0812">Transmembrane</keyword>
<proteinExistence type="predicted"/>
<reference evidence="3" key="1">
    <citation type="journal article" date="2015" name="Nature">
        <title>Complex archaea that bridge the gap between prokaryotes and eukaryotes.</title>
        <authorList>
            <person name="Spang A."/>
            <person name="Saw J.H."/>
            <person name="Jorgensen S.L."/>
            <person name="Zaremba-Niedzwiedzka K."/>
            <person name="Martijn J."/>
            <person name="Lind A.E."/>
            <person name="van Eijk R."/>
            <person name="Schleper C."/>
            <person name="Guy L."/>
            <person name="Ettema T.J."/>
        </authorList>
    </citation>
    <scope>NUCLEOTIDE SEQUENCE</scope>
</reference>
<dbReference type="Gene3D" id="3.20.20.80">
    <property type="entry name" value="Glycosidases"/>
    <property type="match status" value="1"/>
</dbReference>
<evidence type="ECO:0000256" key="2">
    <source>
        <dbReference type="SAM" id="Phobius"/>
    </source>
</evidence>
<evidence type="ECO:0000313" key="3">
    <source>
        <dbReference type="EMBL" id="KKM07585.1"/>
    </source>
</evidence>
<feature type="region of interest" description="Disordered" evidence="1">
    <location>
        <begin position="1"/>
        <end position="25"/>
    </location>
</feature>
<organism evidence="3">
    <name type="scientific">marine sediment metagenome</name>
    <dbReference type="NCBI Taxonomy" id="412755"/>
    <lineage>
        <taxon>unclassified sequences</taxon>
        <taxon>metagenomes</taxon>
        <taxon>ecological metagenomes</taxon>
    </lineage>
</organism>
<feature type="transmembrane region" description="Helical" evidence="2">
    <location>
        <begin position="63"/>
        <end position="80"/>
    </location>
</feature>
<evidence type="ECO:0008006" key="4">
    <source>
        <dbReference type="Google" id="ProtNLM"/>
    </source>
</evidence>
<dbReference type="AlphaFoldDB" id="A0A0F9H948"/>
<sequence>MAEETPRGRNRAVLGERDEGTPRGRKRAAFHEAGVDCGGGAGYRTMRANSSPLKERDFLMSKYVAAILAVVLCCAGSLAAEDLAPSGFVTSVTGPGLIELGEKVAGEIAFAKVAKDHDVTIRWVDTKGRVCEQISKTISPPQTSLRYRLETANPIGYNHRVEVLIDGQVQSASHRFTVQYPYGPWIDYYSVVWAHYKRGEADLVRQAGYNGQITSANAFYGSYPFDDRSHHVTDSDLFQYPDNIGYRVFAYYHKRRTEFRAMVKTWFKHPDSPVLRHRRPSLTDEGTWDKFAGYLLPVVAKAKRYRPIFYNMADELGVADQSSVSDLDWAYSSRDAWREWLKAKYVTVTNLNRQWDSQYATWDAVRAFFPSTNYMYDRLWEHNLLPKTWGTVEKFNDEFGTSYASFKAVVAGYRNVRTDDEGMTAAGLGATHRSIRGLNAKLGSSFKDLEEAESYLKNFEQWVGLQTGDDTRGWNLSWWC</sequence>
<keyword evidence="2" id="KW-1133">Transmembrane helix</keyword>
<evidence type="ECO:0000256" key="1">
    <source>
        <dbReference type="SAM" id="MobiDB-lite"/>
    </source>
</evidence>
<gene>
    <name evidence="3" type="ORF">LCGC14_1732440</name>
</gene>
<protein>
    <recommendedName>
        <fullName evidence="4">Glycoside hydrolase family 42 N-terminal domain-containing protein</fullName>
    </recommendedName>
</protein>
<dbReference type="EMBL" id="LAZR01015736">
    <property type="protein sequence ID" value="KKM07585.1"/>
    <property type="molecule type" value="Genomic_DNA"/>
</dbReference>
<feature type="non-terminal residue" evidence="3">
    <location>
        <position position="480"/>
    </location>
</feature>
<accession>A0A0F9H948</accession>